<keyword evidence="12 14" id="KW-0378">Hydrolase</keyword>
<dbReference type="SUPFAM" id="SSF53927">
    <property type="entry name" value="Cytidine deaminase-like"/>
    <property type="match status" value="1"/>
</dbReference>
<dbReference type="Pfam" id="PF01872">
    <property type="entry name" value="RibD_C"/>
    <property type="match status" value="1"/>
</dbReference>
<accession>A0ABN4AWS2</accession>
<dbReference type="InterPro" id="IPR002734">
    <property type="entry name" value="RibDG_C"/>
</dbReference>
<reference evidence="14 15" key="1">
    <citation type="journal article" date="2012" name="Vet. Microbiol.">
        <title>Comparative genomic analyses of the Taylorellae.</title>
        <authorList>
            <person name="Hauser H."/>
            <person name="Richter D.C."/>
            <person name="van Tonder A."/>
            <person name="Clark L."/>
            <person name="Preston A."/>
        </authorList>
    </citation>
    <scope>NUCLEOTIDE SEQUENCE [LARGE SCALE GENOMIC DNA]</scope>
    <source>
        <strain evidence="14 15">ATCC 35865</strain>
    </source>
</reference>
<keyword evidence="8 12" id="KW-0862">Zinc</keyword>
<dbReference type="CDD" id="cd01284">
    <property type="entry name" value="Riboflavin_deaminase-reductase"/>
    <property type="match status" value="1"/>
</dbReference>
<keyword evidence="10 12" id="KW-0560">Oxidoreductase</keyword>
<keyword evidence="6 12" id="KW-0686">Riboflavin biosynthesis</keyword>
<evidence type="ECO:0000256" key="2">
    <source>
        <dbReference type="ARBA" id="ARBA00004882"/>
    </source>
</evidence>
<evidence type="ECO:0000259" key="13">
    <source>
        <dbReference type="PROSITE" id="PS51747"/>
    </source>
</evidence>
<dbReference type="NCBIfam" id="TIGR00326">
    <property type="entry name" value="eubact_ribD"/>
    <property type="match status" value="1"/>
</dbReference>
<sequence>MKNKHNHFMRLAYEASLKTRFLPDPNPCVGCVIVHNDEIIGEGATQIAGSHHAEIMALKDARMRGHEDLIADAILYVTLEPCSHFGRTPPCTDALISNGIKHVVIASPDPNPIVGGNGIRILRSNGIKVEVGFMLEEVLELNLGFFSRMIRGTPWVRTKIASSLDGRISLTNGQSKWITCEESRNDGHYWRARSSIVLTGAGTVLADNPKLNVRHFNTPRAPLIGIVDRELNIITKPKLSIFSNPKVYVFGEMAKVQDLGLVDLSENIELVGLGCLDDGKLNLSELLEFLNSLQVNEIHLEAGSGLNTSFYEAGLIDELLWYQAPLVLGNCNSPFNIKEVESIPVDNKLEIFDIKSIKNNVRLRIRNTESWGTLLNSLKEMVLCLQA</sequence>
<evidence type="ECO:0000256" key="12">
    <source>
        <dbReference type="PIRNR" id="PIRNR006769"/>
    </source>
</evidence>
<evidence type="ECO:0000256" key="11">
    <source>
        <dbReference type="ARBA" id="ARBA00023268"/>
    </source>
</evidence>
<keyword evidence="9 12" id="KW-0521">NADP</keyword>
<evidence type="ECO:0000256" key="5">
    <source>
        <dbReference type="ARBA" id="ARBA00007417"/>
    </source>
</evidence>
<evidence type="ECO:0000313" key="15">
    <source>
        <dbReference type="Proteomes" id="UP000003121"/>
    </source>
</evidence>
<gene>
    <name evidence="14" type="primary">ribD</name>
    <name evidence="14" type="ORF">KUI_1379</name>
</gene>
<keyword evidence="7 12" id="KW-0479">Metal-binding</keyword>
<dbReference type="InterPro" id="IPR004794">
    <property type="entry name" value="Eubact_RibD"/>
</dbReference>
<comment type="catalytic activity">
    <reaction evidence="12">
        <text>2,5-diamino-6-hydroxy-4-(5-phosphoribosylamino)-pyrimidine + H2O + H(+) = 5-amino-6-(5-phospho-D-ribosylamino)uracil + NH4(+)</text>
        <dbReference type="Rhea" id="RHEA:21868"/>
        <dbReference type="ChEBI" id="CHEBI:15377"/>
        <dbReference type="ChEBI" id="CHEBI:15378"/>
        <dbReference type="ChEBI" id="CHEBI:28938"/>
        <dbReference type="ChEBI" id="CHEBI:58453"/>
        <dbReference type="ChEBI" id="CHEBI:58614"/>
        <dbReference type="EC" id="3.5.4.26"/>
    </reaction>
</comment>
<protein>
    <recommendedName>
        <fullName evidence="12">Riboflavin biosynthesis protein RibD</fullName>
    </recommendedName>
    <domain>
        <recommendedName>
            <fullName evidence="12">Diaminohydroxyphosphoribosylaminopyrimidine deaminase</fullName>
            <shortName evidence="12">DRAP deaminase</shortName>
            <ecNumber evidence="12">3.5.4.26</ecNumber>
        </recommendedName>
        <alternativeName>
            <fullName evidence="12">Riboflavin-specific deaminase</fullName>
        </alternativeName>
    </domain>
    <domain>
        <recommendedName>
            <fullName evidence="12">5-amino-6-(5-phosphoribosylamino)uracil reductase</fullName>
            <ecNumber evidence="12">1.1.1.193</ecNumber>
        </recommendedName>
        <alternativeName>
            <fullName evidence="12">HTP reductase</fullName>
        </alternativeName>
    </domain>
</protein>
<evidence type="ECO:0000256" key="9">
    <source>
        <dbReference type="ARBA" id="ARBA00022857"/>
    </source>
</evidence>
<comment type="cofactor">
    <cofactor evidence="12">
        <name>Zn(2+)</name>
        <dbReference type="ChEBI" id="CHEBI:29105"/>
    </cofactor>
    <text evidence="12">Binds 1 zinc ion.</text>
</comment>
<evidence type="ECO:0000256" key="7">
    <source>
        <dbReference type="ARBA" id="ARBA00022723"/>
    </source>
</evidence>
<comment type="function">
    <text evidence="1 12">Converts 2,5-diamino-6-(ribosylamino)-4(3h)-pyrimidinone 5'-phosphate into 5-amino-6-(ribosylamino)-2,4(1h,3h)-pyrimidinedione 5'-phosphate.</text>
</comment>
<dbReference type="GO" id="GO:0008703">
    <property type="term" value="F:5-amino-6-(5-phosphoribosylamino)uracil reductase activity"/>
    <property type="evidence" value="ECO:0007669"/>
    <property type="project" value="UniProtKB-EC"/>
</dbReference>
<evidence type="ECO:0000256" key="10">
    <source>
        <dbReference type="ARBA" id="ARBA00023002"/>
    </source>
</evidence>
<dbReference type="InterPro" id="IPR002125">
    <property type="entry name" value="CMP_dCMP_dom"/>
</dbReference>
<dbReference type="GeneID" id="79939588"/>
<dbReference type="PIRSF" id="PIRSF006769">
    <property type="entry name" value="RibD"/>
    <property type="match status" value="1"/>
</dbReference>
<dbReference type="Gene3D" id="3.40.140.10">
    <property type="entry name" value="Cytidine Deaminase, domain 2"/>
    <property type="match status" value="1"/>
</dbReference>
<name>A0ABN4AWS2_9BURK</name>
<evidence type="ECO:0000256" key="8">
    <source>
        <dbReference type="ARBA" id="ARBA00022833"/>
    </source>
</evidence>
<dbReference type="PANTHER" id="PTHR38011:SF7">
    <property type="entry name" value="2,5-DIAMINO-6-RIBOSYLAMINO-4(3H)-PYRIMIDINONE 5'-PHOSPHATE REDUCTASE"/>
    <property type="match status" value="1"/>
</dbReference>
<dbReference type="PROSITE" id="PS51747">
    <property type="entry name" value="CYT_DCMP_DEAMINASES_2"/>
    <property type="match status" value="1"/>
</dbReference>
<dbReference type="InterPro" id="IPR050765">
    <property type="entry name" value="Riboflavin_Biosynth_HTPR"/>
</dbReference>
<evidence type="ECO:0000256" key="3">
    <source>
        <dbReference type="ARBA" id="ARBA00004910"/>
    </source>
</evidence>
<dbReference type="SUPFAM" id="SSF53597">
    <property type="entry name" value="Dihydrofolate reductase-like"/>
    <property type="match status" value="1"/>
</dbReference>
<feature type="domain" description="CMP/dCMP-type deaminase" evidence="13">
    <location>
        <begin position="3"/>
        <end position="129"/>
    </location>
</feature>
<keyword evidence="15" id="KW-1185">Reference proteome</keyword>
<comment type="similarity">
    <text evidence="4 12">In the N-terminal section; belongs to the cytidine and deoxycytidylate deaminase family.</text>
</comment>
<keyword evidence="11" id="KW-0511">Multifunctional enzyme</keyword>
<dbReference type="Pfam" id="PF00383">
    <property type="entry name" value="dCMP_cyt_deam_1"/>
    <property type="match status" value="1"/>
</dbReference>
<comment type="pathway">
    <text evidence="3 12">Cofactor biosynthesis; riboflavin biosynthesis; 5-amino-6-(D-ribitylamino)uracil from GTP: step 3/4.</text>
</comment>
<dbReference type="InterPro" id="IPR016192">
    <property type="entry name" value="APOBEC/CMP_deaminase_Zn-bd"/>
</dbReference>
<comment type="pathway">
    <text evidence="2 12">Cofactor biosynthesis; riboflavin biosynthesis; 5-amino-6-(D-ribitylamino)uracil from GTP: step 2/4.</text>
</comment>
<dbReference type="GO" id="GO:0008835">
    <property type="term" value="F:diaminohydroxyphosphoribosylaminopyrimidine deaminase activity"/>
    <property type="evidence" value="ECO:0007669"/>
    <property type="project" value="UniProtKB-EC"/>
</dbReference>
<evidence type="ECO:0000256" key="6">
    <source>
        <dbReference type="ARBA" id="ARBA00022619"/>
    </source>
</evidence>
<dbReference type="InterPro" id="IPR024072">
    <property type="entry name" value="DHFR-like_dom_sf"/>
</dbReference>
<comment type="catalytic activity">
    <reaction evidence="12">
        <text>5-amino-6-(5-phospho-D-ribitylamino)uracil + NADP(+) = 5-amino-6-(5-phospho-D-ribosylamino)uracil + NADPH + H(+)</text>
        <dbReference type="Rhea" id="RHEA:17845"/>
        <dbReference type="ChEBI" id="CHEBI:15378"/>
        <dbReference type="ChEBI" id="CHEBI:57783"/>
        <dbReference type="ChEBI" id="CHEBI:58349"/>
        <dbReference type="ChEBI" id="CHEBI:58421"/>
        <dbReference type="ChEBI" id="CHEBI:58453"/>
        <dbReference type="EC" id="1.1.1.193"/>
    </reaction>
</comment>
<dbReference type="PANTHER" id="PTHR38011">
    <property type="entry name" value="DIHYDROFOLATE REDUCTASE FAMILY PROTEIN (AFU_ORTHOLOGUE AFUA_8G06820)"/>
    <property type="match status" value="1"/>
</dbReference>
<dbReference type="RefSeq" id="WP_014840598.1">
    <property type="nucleotide sequence ID" value="NC_018108.1"/>
</dbReference>
<proteinExistence type="inferred from homology"/>
<dbReference type="PROSITE" id="PS00903">
    <property type="entry name" value="CYT_DCMP_DEAMINASES_1"/>
    <property type="match status" value="1"/>
</dbReference>
<dbReference type="EC" id="1.1.1.193" evidence="12"/>
<evidence type="ECO:0000313" key="14">
    <source>
        <dbReference type="EMBL" id="AFN36428.1"/>
    </source>
</evidence>
<dbReference type="EMBL" id="CP003264">
    <property type="protein sequence ID" value="AFN36428.1"/>
    <property type="molecule type" value="Genomic_DNA"/>
</dbReference>
<comment type="similarity">
    <text evidence="5 12">In the C-terminal section; belongs to the HTP reductase family.</text>
</comment>
<organism evidence="14 15">
    <name type="scientific">Taylorella equigenitalis ATCC 35865</name>
    <dbReference type="NCBI Taxonomy" id="743973"/>
    <lineage>
        <taxon>Bacteria</taxon>
        <taxon>Pseudomonadati</taxon>
        <taxon>Pseudomonadota</taxon>
        <taxon>Betaproteobacteria</taxon>
        <taxon>Burkholderiales</taxon>
        <taxon>Alcaligenaceae</taxon>
        <taxon>Taylorella</taxon>
    </lineage>
</organism>
<dbReference type="Gene3D" id="3.40.430.10">
    <property type="entry name" value="Dihydrofolate Reductase, subunit A"/>
    <property type="match status" value="1"/>
</dbReference>
<dbReference type="InterPro" id="IPR016193">
    <property type="entry name" value="Cytidine_deaminase-like"/>
</dbReference>
<evidence type="ECO:0000256" key="1">
    <source>
        <dbReference type="ARBA" id="ARBA00002151"/>
    </source>
</evidence>
<evidence type="ECO:0000256" key="4">
    <source>
        <dbReference type="ARBA" id="ARBA00005259"/>
    </source>
</evidence>
<dbReference type="EC" id="3.5.4.26" evidence="12"/>
<dbReference type="Proteomes" id="UP000003121">
    <property type="component" value="Chromosome"/>
</dbReference>